<feature type="domain" description="Calcium channel YVC1-like C-terminal transmembrane" evidence="4">
    <location>
        <begin position="279"/>
        <end position="570"/>
    </location>
</feature>
<proteinExistence type="predicted"/>
<evidence type="ECO:0000256" key="2">
    <source>
        <dbReference type="SAM" id="MobiDB-lite"/>
    </source>
</evidence>
<keyword evidence="3" id="KW-0472">Membrane</keyword>
<evidence type="ECO:0000256" key="1">
    <source>
        <dbReference type="SAM" id="Coils"/>
    </source>
</evidence>
<comment type="caution">
    <text evidence="5">The sequence shown here is derived from an EMBL/GenBank/DDBJ whole genome shotgun (WGS) entry which is preliminary data.</text>
</comment>
<reference evidence="5" key="1">
    <citation type="submission" date="2022-11" db="EMBL/GenBank/DDBJ databases">
        <authorList>
            <person name="Petersen C."/>
        </authorList>
    </citation>
    <scope>NUCLEOTIDE SEQUENCE</scope>
    <source>
        <strain evidence="5">IBT 23319</strain>
    </source>
</reference>
<gene>
    <name evidence="5" type="ORF">N7469_007586</name>
</gene>
<dbReference type="Pfam" id="PF23317">
    <property type="entry name" value="YVC1_C"/>
    <property type="match status" value="1"/>
</dbReference>
<organism evidence="5 6">
    <name type="scientific">Penicillium citrinum</name>
    <dbReference type="NCBI Taxonomy" id="5077"/>
    <lineage>
        <taxon>Eukaryota</taxon>
        <taxon>Fungi</taxon>
        <taxon>Dikarya</taxon>
        <taxon>Ascomycota</taxon>
        <taxon>Pezizomycotina</taxon>
        <taxon>Eurotiomycetes</taxon>
        <taxon>Eurotiomycetidae</taxon>
        <taxon>Eurotiales</taxon>
        <taxon>Aspergillaceae</taxon>
        <taxon>Penicillium</taxon>
    </lineage>
</organism>
<name>A0A9W9NWQ9_PENCI</name>
<feature type="transmembrane region" description="Helical" evidence="3">
    <location>
        <begin position="403"/>
        <end position="425"/>
    </location>
</feature>
<feature type="coiled-coil region" evidence="1">
    <location>
        <begin position="626"/>
        <end position="653"/>
    </location>
</feature>
<accession>A0A9W9NWQ9</accession>
<evidence type="ECO:0000313" key="6">
    <source>
        <dbReference type="Proteomes" id="UP001147733"/>
    </source>
</evidence>
<dbReference type="GeneID" id="81385671"/>
<sequence>MMEYPDIMDHIEIPIIEMEESLFEVIPKLSSFISMAVGDMEYSFEQMRFGARGHRLRQLIHALAQDSHNPFIIVALMILKWNFSNVTDDDWGLNESRGAACEFVAWQFLCHLNQRETIEFLLEELPPPNRKPTNVCEAEQGHPGSTSNDNSEVTPLLSRSSISNAVFPGKQTGHASQHGEGTANTQNNTTDPIDISPYTQFFGLNALEIAAIAHAKRFLSQRVVQRVVNDIWNGEIVFWDSLTVHSKKKPQNFNRETADPYSRLRVPVYRKMFEAAFFLSFLMLYYSVLVERKEMSIGVFEALMDIWIAAFAYDELSGLVDAGVLFYQMDFWSLWNLGIIGVGFAFIIARAIGLTRGDNYILDLSFDILSLEALFLVPRICSLVSLNSYFGSLIPVLKEMTKAFFRFLPVVVVLYIGFLTTFTMLARDRLSLKEMSWMLVKVFFGSGALGLDSASEISPIFGYGLMLIFVSMTNILLLSSLISLMSMSLEGVMLHAREEYLFQLSIYVLESSNSRRLTYFMPPLNLIPLFCIRPMRLFLSAEAVRRVRIILLRATHLPFVILIWMYESTLRGILSQPATELPSISSSESGTLAFEPDVGNEPVRVDHQDRHKLHPVRPESTPTTQIMEMIASIERLRVQVERATANLEAQQGK</sequence>
<feature type="transmembrane region" description="Helical" evidence="3">
    <location>
        <begin position="460"/>
        <end position="484"/>
    </location>
</feature>
<dbReference type="EMBL" id="JAPQKT010000006">
    <property type="protein sequence ID" value="KAJ5227580.1"/>
    <property type="molecule type" value="Genomic_DNA"/>
</dbReference>
<evidence type="ECO:0000256" key="3">
    <source>
        <dbReference type="SAM" id="Phobius"/>
    </source>
</evidence>
<dbReference type="InterPro" id="IPR052971">
    <property type="entry name" value="TRP_calcium_channel"/>
</dbReference>
<dbReference type="PANTHER" id="PTHR35859">
    <property type="entry name" value="NONSELECTIVE CATION CHANNEL PROTEIN"/>
    <property type="match status" value="1"/>
</dbReference>
<feature type="region of interest" description="Disordered" evidence="2">
    <location>
        <begin position="129"/>
        <end position="154"/>
    </location>
</feature>
<dbReference type="Proteomes" id="UP001147733">
    <property type="component" value="Unassembled WGS sequence"/>
</dbReference>
<dbReference type="PANTHER" id="PTHR35859:SF5">
    <property type="entry name" value="ION TRANSPORT DOMAIN-CONTAINING PROTEIN"/>
    <property type="match status" value="1"/>
</dbReference>
<feature type="compositionally biased region" description="Polar residues" evidence="2">
    <location>
        <begin position="143"/>
        <end position="154"/>
    </location>
</feature>
<protein>
    <recommendedName>
        <fullName evidence="4">Calcium channel YVC1-like C-terminal transmembrane domain-containing protein</fullName>
    </recommendedName>
</protein>
<dbReference type="InterPro" id="IPR056336">
    <property type="entry name" value="YVC1_C"/>
</dbReference>
<evidence type="ECO:0000313" key="5">
    <source>
        <dbReference type="EMBL" id="KAJ5227580.1"/>
    </source>
</evidence>
<feature type="transmembrane region" description="Helical" evidence="3">
    <location>
        <begin position="547"/>
        <end position="566"/>
    </location>
</feature>
<dbReference type="RefSeq" id="XP_056499945.1">
    <property type="nucleotide sequence ID" value="XM_056646504.1"/>
</dbReference>
<evidence type="ECO:0000259" key="4">
    <source>
        <dbReference type="Pfam" id="PF23317"/>
    </source>
</evidence>
<keyword evidence="1" id="KW-0175">Coiled coil</keyword>
<feature type="transmembrane region" description="Helical" evidence="3">
    <location>
        <begin position="272"/>
        <end position="290"/>
    </location>
</feature>
<keyword evidence="3" id="KW-0812">Transmembrane</keyword>
<feature type="transmembrane region" description="Helical" evidence="3">
    <location>
        <begin position="373"/>
        <end position="397"/>
    </location>
</feature>
<keyword evidence="3" id="KW-1133">Transmembrane helix</keyword>
<dbReference type="OrthoDB" id="310870at2759"/>
<keyword evidence="6" id="KW-1185">Reference proteome</keyword>
<reference evidence="5" key="2">
    <citation type="journal article" date="2023" name="IMA Fungus">
        <title>Comparative genomic study of the Penicillium genus elucidates a diverse pangenome and 15 lateral gene transfer events.</title>
        <authorList>
            <person name="Petersen C."/>
            <person name="Sorensen T."/>
            <person name="Nielsen M.R."/>
            <person name="Sondergaard T.E."/>
            <person name="Sorensen J.L."/>
            <person name="Fitzpatrick D.A."/>
            <person name="Frisvad J.C."/>
            <person name="Nielsen K.L."/>
        </authorList>
    </citation>
    <scope>NUCLEOTIDE SEQUENCE</scope>
    <source>
        <strain evidence="5">IBT 23319</strain>
    </source>
</reference>
<feature type="transmembrane region" description="Helical" evidence="3">
    <location>
        <begin position="333"/>
        <end position="352"/>
    </location>
</feature>
<dbReference type="AlphaFoldDB" id="A0A9W9NWQ9"/>
<feature type="region of interest" description="Disordered" evidence="2">
    <location>
        <begin position="168"/>
        <end position="190"/>
    </location>
</feature>